<dbReference type="InterPro" id="IPR019199">
    <property type="entry name" value="Virulence_VapD/CRISPR_Cas2"/>
</dbReference>
<dbReference type="InterPro" id="IPR021127">
    <property type="entry name" value="CRISPR_associated_Cas2"/>
</dbReference>
<keyword evidence="6 9" id="KW-0378">Hydrolase</keyword>
<evidence type="ECO:0000256" key="2">
    <source>
        <dbReference type="ARBA" id="ARBA00009959"/>
    </source>
</evidence>
<sequence length="110" mass="12659">MKTDEDSGGMWCLVMFDLPVQTKRQRHSAVEFRNLLLDMGYGMVQYSVYVRYTPTQAGNRATVKAIKDNLPAQGSVRILHISDHQWSSSLRFSNLRQESESETPEIFTLF</sequence>
<evidence type="ECO:0000313" key="11">
    <source>
        <dbReference type="EMBL" id="KAA8823388.1"/>
    </source>
</evidence>
<keyword evidence="5 9" id="KW-0255">Endonuclease</keyword>
<feature type="binding site" evidence="9">
    <location>
        <position position="17"/>
    </location>
    <ligand>
        <name>Mg(2+)</name>
        <dbReference type="ChEBI" id="CHEBI:18420"/>
        <note>catalytic</note>
    </ligand>
</feature>
<dbReference type="HAMAP" id="MF_01471">
    <property type="entry name" value="Cas2"/>
    <property type="match status" value="1"/>
</dbReference>
<dbReference type="AlphaFoldDB" id="A0A5J5E2T8"/>
<evidence type="ECO:0000313" key="10">
    <source>
        <dbReference type="EMBL" id="KAA8819604.1"/>
    </source>
</evidence>
<evidence type="ECO:0000313" key="12">
    <source>
        <dbReference type="Proteomes" id="UP000345527"/>
    </source>
</evidence>
<dbReference type="Proteomes" id="UP000374630">
    <property type="component" value="Unassembled WGS sequence"/>
</dbReference>
<comment type="function">
    <text evidence="9">CRISPR (clustered regularly interspaced short palindromic repeat), is an adaptive immune system that provides protection against mobile genetic elements (viruses, transposable elements and conjugative plasmids). CRISPR clusters contain sequences complementary to antecedent mobile elements and target invading nucleic acids. CRISPR clusters are transcribed and processed into CRISPR RNA (crRNA). Functions as a ssRNA-specific endoribonuclease. Involved in the integration of spacer DNA into the CRISPR cassette.</text>
</comment>
<keyword evidence="4 9" id="KW-0479">Metal-binding</keyword>
<gene>
    <name evidence="9 11" type="primary">cas2</name>
    <name evidence="11" type="ORF">EM848_05435</name>
    <name evidence="10" type="ORF">EMO90_08195</name>
</gene>
<keyword evidence="3 9" id="KW-0540">Nuclease</keyword>
<evidence type="ECO:0000256" key="7">
    <source>
        <dbReference type="ARBA" id="ARBA00022842"/>
    </source>
</evidence>
<dbReference type="GO" id="GO:0046872">
    <property type="term" value="F:metal ion binding"/>
    <property type="evidence" value="ECO:0007669"/>
    <property type="project" value="UniProtKB-UniRule"/>
</dbReference>
<dbReference type="EC" id="3.1.-.-" evidence="9"/>
<comment type="cofactor">
    <cofactor evidence="1 9">
        <name>Mg(2+)</name>
        <dbReference type="ChEBI" id="CHEBI:18420"/>
    </cofactor>
</comment>
<evidence type="ECO:0000256" key="4">
    <source>
        <dbReference type="ARBA" id="ARBA00022723"/>
    </source>
</evidence>
<dbReference type="GO" id="GO:0043571">
    <property type="term" value="P:maintenance of CRISPR repeat elements"/>
    <property type="evidence" value="ECO:0007669"/>
    <property type="project" value="UniProtKB-UniRule"/>
</dbReference>
<evidence type="ECO:0000256" key="1">
    <source>
        <dbReference type="ARBA" id="ARBA00001946"/>
    </source>
</evidence>
<proteinExistence type="inferred from homology"/>
<dbReference type="GO" id="GO:0004521">
    <property type="term" value="F:RNA endonuclease activity"/>
    <property type="evidence" value="ECO:0007669"/>
    <property type="project" value="InterPro"/>
</dbReference>
<keyword evidence="13" id="KW-1185">Reference proteome</keyword>
<evidence type="ECO:0000256" key="8">
    <source>
        <dbReference type="ARBA" id="ARBA00023118"/>
    </source>
</evidence>
<dbReference type="Proteomes" id="UP000345527">
    <property type="component" value="Unassembled WGS sequence"/>
</dbReference>
<comment type="similarity">
    <text evidence="2 9">Belongs to the CRISPR-associated endoribonuclease Cas2 protein family.</text>
</comment>
<name>A0A5J5E2T8_9BIFI</name>
<comment type="subunit">
    <text evidence="9">Homodimer, forms a heterotetramer with a Cas1 homodimer.</text>
</comment>
<evidence type="ECO:0000256" key="5">
    <source>
        <dbReference type="ARBA" id="ARBA00022759"/>
    </source>
</evidence>
<dbReference type="OrthoDB" id="9791737at2"/>
<keyword evidence="8 9" id="KW-0051">Antiviral defense</keyword>
<evidence type="ECO:0000256" key="3">
    <source>
        <dbReference type="ARBA" id="ARBA00022722"/>
    </source>
</evidence>
<keyword evidence="7 9" id="KW-0460">Magnesium</keyword>
<dbReference type="GO" id="GO:0051607">
    <property type="term" value="P:defense response to virus"/>
    <property type="evidence" value="ECO:0007669"/>
    <property type="project" value="UniProtKB-UniRule"/>
</dbReference>
<dbReference type="RefSeq" id="WP_150353921.1">
    <property type="nucleotide sequence ID" value="NZ_RZNZ01000010.1"/>
</dbReference>
<dbReference type="Pfam" id="PF09827">
    <property type="entry name" value="CRISPR_Cas2"/>
    <property type="match status" value="1"/>
</dbReference>
<dbReference type="SUPFAM" id="SSF143430">
    <property type="entry name" value="TTP0101/SSO1404-like"/>
    <property type="match status" value="1"/>
</dbReference>
<reference evidence="12 13" key="1">
    <citation type="journal article" date="2019" name="Syst. Appl. Microbiol.">
        <title>Characterization of Bifidobacterium species in feaces of the Egyptian fruit bat: Description of B. vespertilionis sp. nov. and B. rousetti sp. nov.</title>
        <authorList>
            <person name="Modesto M."/>
            <person name="Satti M."/>
            <person name="Watanabe K."/>
            <person name="Puglisi E."/>
            <person name="Morelli L."/>
            <person name="Huang C.-H."/>
            <person name="Liou J.-S."/>
            <person name="Miyashita M."/>
            <person name="Tamura T."/>
            <person name="Saito S."/>
            <person name="Mori K."/>
            <person name="Huang L."/>
            <person name="Sciavilla P."/>
            <person name="Sandri C."/>
            <person name="Spiezio C."/>
            <person name="Vitali F."/>
            <person name="Cavalieri D."/>
            <person name="Perpetuini G."/>
            <person name="Tofalo R."/>
            <person name="Bonetti A."/>
            <person name="Arita M."/>
            <person name="Mattarelli P."/>
        </authorList>
    </citation>
    <scope>NUCLEOTIDE SEQUENCE [LARGE SCALE GENOMIC DNA]</scope>
    <source>
        <strain evidence="10 13">RST16</strain>
        <strain evidence="11 12">RST8</strain>
    </source>
</reference>
<organism evidence="11 12">
    <name type="scientific">Bifidobacterium vespertilionis</name>
    <dbReference type="NCBI Taxonomy" id="2562524"/>
    <lineage>
        <taxon>Bacteria</taxon>
        <taxon>Bacillati</taxon>
        <taxon>Actinomycetota</taxon>
        <taxon>Actinomycetes</taxon>
        <taxon>Bifidobacteriales</taxon>
        <taxon>Bifidobacteriaceae</taxon>
        <taxon>Bifidobacterium</taxon>
    </lineage>
</organism>
<evidence type="ECO:0000313" key="13">
    <source>
        <dbReference type="Proteomes" id="UP000374630"/>
    </source>
</evidence>
<protein>
    <recommendedName>
        <fullName evidence="9">CRISPR-associated endoribonuclease Cas2</fullName>
        <ecNumber evidence="9">3.1.-.-</ecNumber>
    </recommendedName>
</protein>
<dbReference type="EMBL" id="RZNZ01000010">
    <property type="protein sequence ID" value="KAA8819604.1"/>
    <property type="molecule type" value="Genomic_DNA"/>
</dbReference>
<comment type="caution">
    <text evidence="11">The sequence shown here is derived from an EMBL/GenBank/DDBJ whole genome shotgun (WGS) entry which is preliminary data.</text>
</comment>
<dbReference type="NCBIfam" id="TIGR01573">
    <property type="entry name" value="cas2"/>
    <property type="match status" value="1"/>
</dbReference>
<evidence type="ECO:0000256" key="6">
    <source>
        <dbReference type="ARBA" id="ARBA00022801"/>
    </source>
</evidence>
<dbReference type="GO" id="GO:0016787">
    <property type="term" value="F:hydrolase activity"/>
    <property type="evidence" value="ECO:0007669"/>
    <property type="project" value="UniProtKB-KW"/>
</dbReference>
<evidence type="ECO:0000256" key="9">
    <source>
        <dbReference type="HAMAP-Rule" id="MF_01471"/>
    </source>
</evidence>
<dbReference type="EMBL" id="RZOA01000009">
    <property type="protein sequence ID" value="KAA8823388.1"/>
    <property type="molecule type" value="Genomic_DNA"/>
</dbReference>
<accession>A0A5J5E2T8</accession>